<feature type="coiled-coil region" evidence="1">
    <location>
        <begin position="52"/>
        <end position="121"/>
    </location>
</feature>
<feature type="coiled-coil region" evidence="1">
    <location>
        <begin position="445"/>
        <end position="472"/>
    </location>
</feature>
<accession>A0A9J2P358</accession>
<sequence length="714" mass="81677">MVCQACKSFQAQLALKDEELKEVGSKFATYKLKSKGRLAQLKQSITEELPDAESWQKERAALLIRLAESENELDHRQKEAEDLRSKLATKETELSDHSIRIRSLEEQLRSALDRRTSTDERRHPADLEEVLSRDLERMHSQMVYKDTRIMELNNTILDKERQILDLQEMCREQGQLVQAKSRAFQIVQQRFLVRLSAEISQHETDPMGSIGIAVLCRHSMPIFLLTLLENNFFFFFKAKTRLKFVAGIFRIAIGSEGNIEDSVSREQLARSCGGSAPSSFEKIVGERMSPPPADPSEDRSSFTTETTTLLDEADAELKGMAAAVSTPIEGKRKQRKKVTFDLTPQTAETPGLDTMDDEIAQAIIDLTAENDQLRRTIQEMESSISGELQTRIDQHYEDTSYRQESRHKMSYCNSQVSVDSNSEIKRFSFWFQLEEEVEQVRREGRNQALKARAAAQGRIRDLEEKIAVMQQEQKDEVYVYCSNMGITPQFFYSLDVSHVVGLTEMKNKSELSKAAARRCTMRKEASVERLNANVETLRAGREWTLEENGRLLEQLAASKQKFKELREELDESNAECENLRTKLAKDRDVIVKLADDVDEAQRTANLLFEQKVSILDDVDRLKEAIEAQGEYIEVLEADVVIYEEHIGILRDSLGASKVENRKLIKSKAFETKLKALEQEKEQMTKRNNGQFFSMFSILLCLPMSFLKNPSGSFV</sequence>
<feature type="region of interest" description="Disordered" evidence="2">
    <location>
        <begin position="270"/>
        <end position="304"/>
    </location>
</feature>
<evidence type="ECO:0000313" key="4">
    <source>
        <dbReference type="WBParaSite" id="ALUE_0000426701-mRNA-1"/>
    </source>
</evidence>
<evidence type="ECO:0000313" key="3">
    <source>
        <dbReference type="Proteomes" id="UP000036681"/>
    </source>
</evidence>
<reference evidence="4" key="1">
    <citation type="submission" date="2023-03" db="UniProtKB">
        <authorList>
            <consortium name="WormBaseParasite"/>
        </authorList>
    </citation>
    <scope>IDENTIFICATION</scope>
</reference>
<keyword evidence="1" id="KW-0175">Coiled coil</keyword>
<dbReference type="PANTHER" id="PTHR45615">
    <property type="entry name" value="MYOSIN HEAVY CHAIN, NON-MUSCLE"/>
    <property type="match status" value="1"/>
</dbReference>
<organism evidence="3 4">
    <name type="scientific">Ascaris lumbricoides</name>
    <name type="common">Giant roundworm</name>
    <dbReference type="NCBI Taxonomy" id="6252"/>
    <lineage>
        <taxon>Eukaryota</taxon>
        <taxon>Metazoa</taxon>
        <taxon>Ecdysozoa</taxon>
        <taxon>Nematoda</taxon>
        <taxon>Chromadorea</taxon>
        <taxon>Rhabditida</taxon>
        <taxon>Spirurina</taxon>
        <taxon>Ascaridomorpha</taxon>
        <taxon>Ascaridoidea</taxon>
        <taxon>Ascarididae</taxon>
        <taxon>Ascaris</taxon>
    </lineage>
</organism>
<dbReference type="Proteomes" id="UP000036681">
    <property type="component" value="Unplaced"/>
</dbReference>
<dbReference type="PANTHER" id="PTHR45615:SF80">
    <property type="entry name" value="GRIP DOMAIN-CONTAINING PROTEIN"/>
    <property type="match status" value="1"/>
</dbReference>
<evidence type="ECO:0000256" key="2">
    <source>
        <dbReference type="SAM" id="MobiDB-lite"/>
    </source>
</evidence>
<protein>
    <submittedName>
        <fullName evidence="4">Uncharacterized protein</fullName>
    </submittedName>
</protein>
<feature type="coiled-coil region" evidence="1">
    <location>
        <begin position="548"/>
        <end position="589"/>
    </location>
</feature>
<dbReference type="AlphaFoldDB" id="A0A9J2P358"/>
<keyword evidence="3" id="KW-1185">Reference proteome</keyword>
<dbReference type="WBParaSite" id="ALUE_0000426701-mRNA-1">
    <property type="protein sequence ID" value="ALUE_0000426701-mRNA-1"/>
    <property type="gene ID" value="ALUE_0000426701"/>
</dbReference>
<proteinExistence type="predicted"/>
<name>A0A9J2P358_ASCLU</name>
<evidence type="ECO:0000256" key="1">
    <source>
        <dbReference type="SAM" id="Coils"/>
    </source>
</evidence>